<sequence length="1148" mass="132720">MTRDLSPRPVQTAQTERRGSREEEMRRRERRKDSKAGYKESSERYRYYDKDSRLKIHKDGERDQREKDRSLRPLSNIEMESTKEGDRGLKKGDTFPRSVRNHGGIIMQAAMEAEREERRQRRRDDRDRDRERDRKERDRPREREDYRQNDGRDDRTRDRYREFDDRRRYVDGEDGSDRYGTRKNEKQIDDMVPRQSRRSPPDSREMYRDKQRGKLEGGIREAKERWMIERREEKTEGRIEMKGCISTAGQRYGPRRIEKVRRNGKGKKQKRQKNVAKATKKPGKQNTTLVREDKEVVVETEEQNVDAELEEIWANRPASLTGESEEHTEESEGGSDVGWVVDRDRILSGEDGFVTVSSGENDDEDDREEFKDCAEFFVGESNDETASNSSDGQLENALPNYVFRQSEDDDENAKSVTPVHNKHEYDEVREHSSSSDPTSEDGLKLRSNSFNDFGVVKRDSQTEKLLMQWRDKVDDRTEKEEEDRLTPIPSNPYADVPIQMSYEQIQSTLEKSGPLTPEEEEAIRIRLSGAWSMSEEPKRHSQAPHLKWATSVVREILGQSDENIVKPEEIKTENQDGEMQIPVIKADDELLETDEEEESLERLRDDEDGRSKSWGEIDLRNVLDSIGKRKRNSKIFNAAQLYQQYSENAQNFEILRQARPGAVSVSEGPPSPVSSPSAARRPLPPLPDVPHPHSLSHTGSISCAQSLTVPKPAAHAQRRASSPRLSASIGQSPTLWRELPGVRNSAELEELTEDERRLQEVRFEVVTSEASYCRSLDIVVDHFVKSKSLGMLLTSQDRNWLFSRLADVRAISHSFLAKLEEKVESDVMHFTVCDVIARHCPRFKMVYVPYLTNQSYQDATYQRLMNENPGFRRIVEKLERSTRITRIKLLVQNIVKRTTPGTPEAIQGIRALRLLEKLIQESNDSITQMKSIESLVSLSARVDFECKTLPLISQSRILVREGKVTQLMDFSVKEQERSLYLHLFNDYLLVSQPKEGGRFTVIETCPVSELKVENFRIKLHSLQKNVFRLHWPNKALLLRTDTQSDKLRWISAVSRPHPEVDFSTAQDIPQMQCIRAFVAQQPDELSLEKADIVLVHEQSSDHWVEGTRLPDGQRGWIPESHLNTISNKDIRERNLSDALKLTTATAQA</sequence>
<dbReference type="SMART" id="SM00233">
    <property type="entry name" value="PH"/>
    <property type="match status" value="1"/>
</dbReference>
<dbReference type="InterPro" id="IPR000219">
    <property type="entry name" value="DH_dom"/>
</dbReference>
<evidence type="ECO:0000313" key="8">
    <source>
        <dbReference type="Proteomes" id="UP001460270"/>
    </source>
</evidence>
<dbReference type="InterPro" id="IPR011993">
    <property type="entry name" value="PH-like_dom_sf"/>
</dbReference>
<dbReference type="Proteomes" id="UP001460270">
    <property type="component" value="Unassembled WGS sequence"/>
</dbReference>
<feature type="compositionally biased region" description="Basic and acidic residues" evidence="3">
    <location>
        <begin position="80"/>
        <end position="94"/>
    </location>
</feature>
<dbReference type="GO" id="GO:0005737">
    <property type="term" value="C:cytoplasm"/>
    <property type="evidence" value="ECO:0007669"/>
    <property type="project" value="TreeGrafter"/>
</dbReference>
<feature type="compositionally biased region" description="Basic and acidic residues" evidence="3">
    <location>
        <begin position="199"/>
        <end position="221"/>
    </location>
</feature>
<feature type="region of interest" description="Disordered" evidence="3">
    <location>
        <begin position="590"/>
        <end position="612"/>
    </location>
</feature>
<keyword evidence="8" id="KW-1185">Reference proteome</keyword>
<feature type="region of interest" description="Disordered" evidence="3">
    <location>
        <begin position="235"/>
        <end position="451"/>
    </location>
</feature>
<feature type="compositionally biased region" description="Acidic residues" evidence="3">
    <location>
        <begin position="590"/>
        <end position="599"/>
    </location>
</feature>
<dbReference type="PROSITE" id="PS50002">
    <property type="entry name" value="SH3"/>
    <property type="match status" value="1"/>
</dbReference>
<keyword evidence="1 2" id="KW-0728">SH3 domain</keyword>
<dbReference type="SUPFAM" id="SSF50044">
    <property type="entry name" value="SH3-domain"/>
    <property type="match status" value="1"/>
</dbReference>
<feature type="compositionally biased region" description="Polar residues" evidence="3">
    <location>
        <begin position="384"/>
        <end position="393"/>
    </location>
</feature>
<dbReference type="PANTHER" id="PTHR12845">
    <property type="entry name" value="GUANINE NUCLEOTIDE EXCHANGE FACTOR"/>
    <property type="match status" value="1"/>
</dbReference>
<reference evidence="8" key="1">
    <citation type="submission" date="2024-04" db="EMBL/GenBank/DDBJ databases">
        <title>Salinicola lusitanus LLJ914,a marine bacterium isolated from the Okinawa Trough.</title>
        <authorList>
            <person name="Li J."/>
        </authorList>
    </citation>
    <scope>NUCLEOTIDE SEQUENCE [LARGE SCALE GENOMIC DNA]</scope>
</reference>
<dbReference type="InterPro" id="IPR036028">
    <property type="entry name" value="SH3-like_dom_sf"/>
</dbReference>
<feature type="compositionally biased region" description="Basic and acidic residues" evidence="3">
    <location>
        <begin position="600"/>
        <end position="612"/>
    </location>
</feature>
<dbReference type="SUPFAM" id="SSF48065">
    <property type="entry name" value="DBL homology domain (DH-domain)"/>
    <property type="match status" value="1"/>
</dbReference>
<dbReference type="Gene3D" id="2.30.30.40">
    <property type="entry name" value="SH3 Domains"/>
    <property type="match status" value="1"/>
</dbReference>
<dbReference type="Pfam" id="PF00621">
    <property type="entry name" value="RhoGEF"/>
    <property type="match status" value="1"/>
</dbReference>
<feature type="compositionally biased region" description="Polar residues" evidence="3">
    <location>
        <begin position="719"/>
        <end position="729"/>
    </location>
</feature>
<dbReference type="PANTHER" id="PTHR12845:SF2">
    <property type="entry name" value="DH DOMAIN-CONTAINING PROTEIN-RELATED"/>
    <property type="match status" value="1"/>
</dbReference>
<dbReference type="Pfam" id="PF00018">
    <property type="entry name" value="SH3_1"/>
    <property type="match status" value="1"/>
</dbReference>
<dbReference type="InterPro" id="IPR035899">
    <property type="entry name" value="DBL_dom_sf"/>
</dbReference>
<feature type="compositionally biased region" description="Basic and acidic residues" evidence="3">
    <location>
        <begin position="15"/>
        <end position="71"/>
    </location>
</feature>
<evidence type="ECO:0000256" key="1">
    <source>
        <dbReference type="ARBA" id="ARBA00022443"/>
    </source>
</evidence>
<feature type="compositionally biased region" description="Basic and acidic residues" evidence="3">
    <location>
        <begin position="112"/>
        <end position="192"/>
    </location>
</feature>
<feature type="domain" description="SH3" evidence="4">
    <location>
        <begin position="1066"/>
        <end position="1127"/>
    </location>
</feature>
<evidence type="ECO:0000259" key="4">
    <source>
        <dbReference type="PROSITE" id="PS50002"/>
    </source>
</evidence>
<organism evidence="7 8">
    <name type="scientific">Mugilogobius chulae</name>
    <name type="common">yellowstripe goby</name>
    <dbReference type="NCBI Taxonomy" id="88201"/>
    <lineage>
        <taxon>Eukaryota</taxon>
        <taxon>Metazoa</taxon>
        <taxon>Chordata</taxon>
        <taxon>Craniata</taxon>
        <taxon>Vertebrata</taxon>
        <taxon>Euteleostomi</taxon>
        <taxon>Actinopterygii</taxon>
        <taxon>Neopterygii</taxon>
        <taxon>Teleostei</taxon>
        <taxon>Neoteleostei</taxon>
        <taxon>Acanthomorphata</taxon>
        <taxon>Gobiaria</taxon>
        <taxon>Gobiiformes</taxon>
        <taxon>Gobioidei</taxon>
        <taxon>Gobiidae</taxon>
        <taxon>Gobionellinae</taxon>
        <taxon>Mugilogobius</taxon>
    </lineage>
</organism>
<dbReference type="SMART" id="SM00325">
    <property type="entry name" value="RhoGEF"/>
    <property type="match status" value="1"/>
</dbReference>
<feature type="compositionally biased region" description="Basic and acidic residues" evidence="3">
    <location>
        <begin position="421"/>
        <end position="433"/>
    </location>
</feature>
<dbReference type="InterPro" id="IPR047270">
    <property type="entry name" value="PH_ephexin"/>
</dbReference>
<dbReference type="PROSITE" id="PS50010">
    <property type="entry name" value="DH_2"/>
    <property type="match status" value="1"/>
</dbReference>
<accession>A0AAW0N2A2</accession>
<evidence type="ECO:0000256" key="2">
    <source>
        <dbReference type="PROSITE-ProRule" id="PRU00192"/>
    </source>
</evidence>
<dbReference type="InterPro" id="IPR047271">
    <property type="entry name" value="Ephexin-like"/>
</dbReference>
<gene>
    <name evidence="7" type="ORF">WMY93_026549</name>
</gene>
<feature type="domain" description="DH" evidence="6">
    <location>
        <begin position="757"/>
        <end position="925"/>
    </location>
</feature>
<feature type="region of interest" description="Disordered" evidence="3">
    <location>
        <begin position="1"/>
        <end position="221"/>
    </location>
</feature>
<evidence type="ECO:0000259" key="5">
    <source>
        <dbReference type="PROSITE" id="PS50003"/>
    </source>
</evidence>
<feature type="compositionally biased region" description="Basic residues" evidence="3">
    <location>
        <begin position="262"/>
        <end position="283"/>
    </location>
</feature>
<dbReference type="AlphaFoldDB" id="A0AAW0N2A2"/>
<evidence type="ECO:0000259" key="6">
    <source>
        <dbReference type="PROSITE" id="PS50010"/>
    </source>
</evidence>
<dbReference type="Gene3D" id="2.30.29.30">
    <property type="entry name" value="Pleckstrin-homology domain (PH domain)/Phosphotyrosine-binding domain (PTB)"/>
    <property type="match status" value="1"/>
</dbReference>
<feature type="domain" description="PH" evidence="5">
    <location>
        <begin position="957"/>
        <end position="1058"/>
    </location>
</feature>
<evidence type="ECO:0008006" key="9">
    <source>
        <dbReference type="Google" id="ProtNLM"/>
    </source>
</evidence>
<dbReference type="EMBL" id="JBBPFD010000019">
    <property type="protein sequence ID" value="KAK7886928.1"/>
    <property type="molecule type" value="Genomic_DNA"/>
</dbReference>
<feature type="compositionally biased region" description="Acidic residues" evidence="3">
    <location>
        <begin position="298"/>
        <end position="311"/>
    </location>
</feature>
<feature type="region of interest" description="Disordered" evidence="3">
    <location>
        <begin position="474"/>
        <end position="496"/>
    </location>
</feature>
<evidence type="ECO:0000256" key="3">
    <source>
        <dbReference type="SAM" id="MobiDB-lite"/>
    </source>
</evidence>
<dbReference type="SUPFAM" id="SSF50729">
    <property type="entry name" value="PH domain-like"/>
    <property type="match status" value="1"/>
</dbReference>
<protein>
    <recommendedName>
        <fullName evidence="9">Rho guanine nucleotide exchange factor 5</fullName>
    </recommendedName>
</protein>
<dbReference type="SMART" id="SM00326">
    <property type="entry name" value="SH3"/>
    <property type="match status" value="1"/>
</dbReference>
<comment type="caution">
    <text evidence="7">The sequence shown here is derived from an EMBL/GenBank/DDBJ whole genome shotgun (WGS) entry which is preliminary data.</text>
</comment>
<feature type="region of interest" description="Disordered" evidence="3">
    <location>
        <begin position="662"/>
        <end position="729"/>
    </location>
</feature>
<dbReference type="Gene3D" id="1.20.900.10">
    <property type="entry name" value="Dbl homology (DH) domain"/>
    <property type="match status" value="1"/>
</dbReference>
<dbReference type="GO" id="GO:0005085">
    <property type="term" value="F:guanyl-nucleotide exchange factor activity"/>
    <property type="evidence" value="ECO:0007669"/>
    <property type="project" value="InterPro"/>
</dbReference>
<name>A0AAW0N2A2_9GOBI</name>
<feature type="compositionally biased region" description="Basic and acidic residues" evidence="3">
    <location>
        <begin position="474"/>
        <end position="485"/>
    </location>
</feature>
<dbReference type="InterPro" id="IPR001452">
    <property type="entry name" value="SH3_domain"/>
</dbReference>
<dbReference type="CDD" id="cd01221">
    <property type="entry name" value="PH_ephexin"/>
    <property type="match status" value="1"/>
</dbReference>
<dbReference type="PROSITE" id="PS50003">
    <property type="entry name" value="PH_DOMAIN"/>
    <property type="match status" value="1"/>
</dbReference>
<dbReference type="InterPro" id="IPR001849">
    <property type="entry name" value="PH_domain"/>
</dbReference>
<feature type="compositionally biased region" description="Low complexity" evidence="3">
    <location>
        <begin position="662"/>
        <end position="681"/>
    </location>
</feature>
<dbReference type="CDD" id="cd00160">
    <property type="entry name" value="RhoGEF"/>
    <property type="match status" value="1"/>
</dbReference>
<evidence type="ECO:0000313" key="7">
    <source>
        <dbReference type="EMBL" id="KAK7886928.1"/>
    </source>
</evidence>
<dbReference type="GO" id="GO:0005634">
    <property type="term" value="C:nucleus"/>
    <property type="evidence" value="ECO:0007669"/>
    <property type="project" value="TreeGrafter"/>
</dbReference>
<proteinExistence type="predicted"/>
<feature type="compositionally biased region" description="Polar residues" evidence="3">
    <location>
        <begin position="698"/>
        <end position="708"/>
    </location>
</feature>